<sequence>MAKEASVSNPWFLDVVPLLVVLLIAAHVIALVYWIFRLATEKQQTPPFSFRRKEH</sequence>
<dbReference type="EMBL" id="JBDFQZ010000010">
    <property type="protein sequence ID" value="KAK9682931.1"/>
    <property type="molecule type" value="Genomic_DNA"/>
</dbReference>
<dbReference type="Proteomes" id="UP001443914">
    <property type="component" value="Unassembled WGS sequence"/>
</dbReference>
<proteinExistence type="predicted"/>
<gene>
    <name evidence="2" type="ORF">RND81_10G107500</name>
</gene>
<feature type="transmembrane region" description="Helical" evidence="1">
    <location>
        <begin position="15"/>
        <end position="36"/>
    </location>
</feature>
<keyword evidence="3" id="KW-1185">Reference proteome</keyword>
<dbReference type="AlphaFoldDB" id="A0AAW1I1S2"/>
<reference evidence="2" key="1">
    <citation type="submission" date="2024-03" db="EMBL/GenBank/DDBJ databases">
        <title>WGS assembly of Saponaria officinalis var. Norfolk2.</title>
        <authorList>
            <person name="Jenkins J."/>
            <person name="Shu S."/>
            <person name="Grimwood J."/>
            <person name="Barry K."/>
            <person name="Goodstein D."/>
            <person name="Schmutz J."/>
            <person name="Leebens-Mack J."/>
            <person name="Osbourn A."/>
        </authorList>
    </citation>
    <scope>NUCLEOTIDE SEQUENCE [LARGE SCALE GENOMIC DNA]</scope>
    <source>
        <strain evidence="2">JIC</strain>
    </source>
</reference>
<keyword evidence="1" id="KW-0812">Transmembrane</keyword>
<evidence type="ECO:0000313" key="3">
    <source>
        <dbReference type="Proteomes" id="UP001443914"/>
    </source>
</evidence>
<evidence type="ECO:0000256" key="1">
    <source>
        <dbReference type="SAM" id="Phobius"/>
    </source>
</evidence>
<name>A0AAW1I1S2_SAPOF</name>
<comment type="caution">
    <text evidence="2">The sequence shown here is derived from an EMBL/GenBank/DDBJ whole genome shotgun (WGS) entry which is preliminary data.</text>
</comment>
<keyword evidence="1" id="KW-0472">Membrane</keyword>
<accession>A0AAW1I1S2</accession>
<evidence type="ECO:0008006" key="4">
    <source>
        <dbReference type="Google" id="ProtNLM"/>
    </source>
</evidence>
<dbReference type="PANTHER" id="PTHR35755:SF3">
    <property type="entry name" value="EXPRESSED PROTEIN"/>
    <property type="match status" value="1"/>
</dbReference>
<protein>
    <recommendedName>
        <fullName evidence="4">Transmembrane protein</fullName>
    </recommendedName>
</protein>
<keyword evidence="1" id="KW-1133">Transmembrane helix</keyword>
<evidence type="ECO:0000313" key="2">
    <source>
        <dbReference type="EMBL" id="KAK9682931.1"/>
    </source>
</evidence>
<dbReference type="PANTHER" id="PTHR35755">
    <property type="entry name" value="PROTEIN, PUTATIVE-RELATED"/>
    <property type="match status" value="1"/>
</dbReference>
<organism evidence="2 3">
    <name type="scientific">Saponaria officinalis</name>
    <name type="common">Common soapwort</name>
    <name type="synonym">Lychnis saponaria</name>
    <dbReference type="NCBI Taxonomy" id="3572"/>
    <lineage>
        <taxon>Eukaryota</taxon>
        <taxon>Viridiplantae</taxon>
        <taxon>Streptophyta</taxon>
        <taxon>Embryophyta</taxon>
        <taxon>Tracheophyta</taxon>
        <taxon>Spermatophyta</taxon>
        <taxon>Magnoliopsida</taxon>
        <taxon>eudicotyledons</taxon>
        <taxon>Gunneridae</taxon>
        <taxon>Pentapetalae</taxon>
        <taxon>Caryophyllales</taxon>
        <taxon>Caryophyllaceae</taxon>
        <taxon>Caryophylleae</taxon>
        <taxon>Saponaria</taxon>
    </lineage>
</organism>